<accession>A0A9X1XXJ8</accession>
<evidence type="ECO:0000256" key="1">
    <source>
        <dbReference type="ARBA" id="ARBA00022801"/>
    </source>
</evidence>
<evidence type="ECO:0000313" key="7">
    <source>
        <dbReference type="Proteomes" id="UP001139534"/>
    </source>
</evidence>
<feature type="short sequence motif" description="GXSXG" evidence="4">
    <location>
        <begin position="37"/>
        <end position="41"/>
    </location>
</feature>
<dbReference type="RefSeq" id="WP_248550042.1">
    <property type="nucleotide sequence ID" value="NZ_JALPRK010000001.1"/>
</dbReference>
<comment type="caution">
    <text evidence="6">The sequence shown here is derived from an EMBL/GenBank/DDBJ whole genome shotgun (WGS) entry which is preliminary data.</text>
</comment>
<organism evidence="6 7">
    <name type="scientific">Paenibacillus mellifer</name>
    <dbReference type="NCBI Taxonomy" id="2937794"/>
    <lineage>
        <taxon>Bacteria</taxon>
        <taxon>Bacillati</taxon>
        <taxon>Bacillota</taxon>
        <taxon>Bacilli</taxon>
        <taxon>Bacillales</taxon>
        <taxon>Paenibacillaceae</taxon>
        <taxon>Paenibacillus</taxon>
    </lineage>
</organism>
<feature type="active site" description="Proton acceptor" evidence="4">
    <location>
        <position position="156"/>
    </location>
</feature>
<evidence type="ECO:0000256" key="3">
    <source>
        <dbReference type="ARBA" id="ARBA00023098"/>
    </source>
</evidence>
<dbReference type="CDD" id="cd07205">
    <property type="entry name" value="Pat_PNPLA6_PNPLA7_NTE1_like"/>
    <property type="match status" value="1"/>
</dbReference>
<gene>
    <name evidence="6" type="ORF">M0651_01270</name>
</gene>
<feature type="short sequence motif" description="DGA/G" evidence="4">
    <location>
        <begin position="156"/>
        <end position="158"/>
    </location>
</feature>
<dbReference type="InterPro" id="IPR016035">
    <property type="entry name" value="Acyl_Trfase/lysoPLipase"/>
</dbReference>
<protein>
    <submittedName>
        <fullName evidence="6">Patatin-like phospholipase family protein</fullName>
    </submittedName>
</protein>
<dbReference type="PANTHER" id="PTHR14226:SF76">
    <property type="entry name" value="NTE FAMILY PROTEIN RSSA"/>
    <property type="match status" value="1"/>
</dbReference>
<keyword evidence="1 4" id="KW-0378">Hydrolase</keyword>
<keyword evidence="3 4" id="KW-0443">Lipid metabolism</keyword>
<sequence length="267" mass="29295">MDQVGLVLGGGAVRGLAHLGVLKTFERHEIPVDTIVGTSMGGAIGGLYAAGIPAGDIEDLLYHTPKYRLMDLGIRHRGLIGGNKIYHTVNELLKQHGKDELNIEDFPIRFKAVAVDLMQGKQVILDRGDLGTALRATTAFPGVFAPLVRGDQLLVDGGVLNNLPVQELKRKEVGLIIAVDVTREHENKPPRNMIEVVYRSYSLMTAERKHTSLRLADIVIRPDVGHVSAFDFSKMTDCIKAGEEAAELMMDELKAEVRRVKPGFKQT</sequence>
<dbReference type="InterPro" id="IPR050301">
    <property type="entry name" value="NTE"/>
</dbReference>
<dbReference type="Proteomes" id="UP001139534">
    <property type="component" value="Unassembled WGS sequence"/>
</dbReference>
<dbReference type="EMBL" id="JALPRK010000001">
    <property type="protein sequence ID" value="MCK8485801.1"/>
    <property type="molecule type" value="Genomic_DNA"/>
</dbReference>
<evidence type="ECO:0000256" key="4">
    <source>
        <dbReference type="PROSITE-ProRule" id="PRU01161"/>
    </source>
</evidence>
<dbReference type="AlphaFoldDB" id="A0A9X1XXJ8"/>
<evidence type="ECO:0000256" key="2">
    <source>
        <dbReference type="ARBA" id="ARBA00022963"/>
    </source>
</evidence>
<dbReference type="PROSITE" id="PS51635">
    <property type="entry name" value="PNPLA"/>
    <property type="match status" value="1"/>
</dbReference>
<dbReference type="PANTHER" id="PTHR14226">
    <property type="entry name" value="NEUROPATHY TARGET ESTERASE/SWISS CHEESE D.MELANOGASTER"/>
    <property type="match status" value="1"/>
</dbReference>
<evidence type="ECO:0000313" key="6">
    <source>
        <dbReference type="EMBL" id="MCK8485801.1"/>
    </source>
</evidence>
<feature type="domain" description="PNPLA" evidence="5">
    <location>
        <begin position="6"/>
        <end position="169"/>
    </location>
</feature>
<keyword evidence="7" id="KW-1185">Reference proteome</keyword>
<keyword evidence="2 4" id="KW-0442">Lipid degradation</keyword>
<name>A0A9X1XXJ8_9BACL</name>
<reference evidence="6" key="1">
    <citation type="submission" date="2022-04" db="EMBL/GenBank/DDBJ databases">
        <authorList>
            <person name="Seo M.-J."/>
        </authorList>
    </citation>
    <scope>NUCLEOTIDE SEQUENCE</scope>
    <source>
        <strain evidence="6">MBLB2552</strain>
    </source>
</reference>
<feature type="active site" description="Nucleophile" evidence="4">
    <location>
        <position position="39"/>
    </location>
</feature>
<dbReference type="Pfam" id="PF01734">
    <property type="entry name" value="Patatin"/>
    <property type="match status" value="1"/>
</dbReference>
<dbReference type="Gene3D" id="3.40.1090.10">
    <property type="entry name" value="Cytosolic phospholipase A2 catalytic domain"/>
    <property type="match status" value="1"/>
</dbReference>
<comment type="caution">
    <text evidence="4">Lacks conserved residue(s) required for the propagation of feature annotation.</text>
</comment>
<dbReference type="InterPro" id="IPR002641">
    <property type="entry name" value="PNPLA_dom"/>
</dbReference>
<dbReference type="GO" id="GO:0016787">
    <property type="term" value="F:hydrolase activity"/>
    <property type="evidence" value="ECO:0007669"/>
    <property type="project" value="UniProtKB-UniRule"/>
</dbReference>
<dbReference type="GO" id="GO:0016042">
    <property type="term" value="P:lipid catabolic process"/>
    <property type="evidence" value="ECO:0007669"/>
    <property type="project" value="UniProtKB-UniRule"/>
</dbReference>
<proteinExistence type="predicted"/>
<evidence type="ECO:0000259" key="5">
    <source>
        <dbReference type="PROSITE" id="PS51635"/>
    </source>
</evidence>
<dbReference type="SUPFAM" id="SSF52151">
    <property type="entry name" value="FabD/lysophospholipase-like"/>
    <property type="match status" value="1"/>
</dbReference>